<dbReference type="AlphaFoldDB" id="A0A1G2KYK1"/>
<keyword evidence="2" id="KW-0732">Signal</keyword>
<evidence type="ECO:0000313" key="3">
    <source>
        <dbReference type="EMBL" id="OHA03562.1"/>
    </source>
</evidence>
<organism evidence="3 4">
    <name type="scientific">Candidatus Sungbacteria bacterium RIFCSPHIGHO2_02_FULL_51_29</name>
    <dbReference type="NCBI Taxonomy" id="1802273"/>
    <lineage>
        <taxon>Bacteria</taxon>
        <taxon>Candidatus Sungiibacteriota</taxon>
    </lineage>
</organism>
<reference evidence="3 4" key="1">
    <citation type="journal article" date="2016" name="Nat. Commun.">
        <title>Thousands of microbial genomes shed light on interconnected biogeochemical processes in an aquifer system.</title>
        <authorList>
            <person name="Anantharaman K."/>
            <person name="Brown C.T."/>
            <person name="Hug L.A."/>
            <person name="Sharon I."/>
            <person name="Castelle C.J."/>
            <person name="Probst A.J."/>
            <person name="Thomas B.C."/>
            <person name="Singh A."/>
            <person name="Wilkins M.J."/>
            <person name="Karaoz U."/>
            <person name="Brodie E.L."/>
            <person name="Williams K.H."/>
            <person name="Hubbard S.S."/>
            <person name="Banfield J.F."/>
        </authorList>
    </citation>
    <scope>NUCLEOTIDE SEQUENCE [LARGE SCALE GENOMIC DNA]</scope>
</reference>
<dbReference type="PROSITE" id="PS51257">
    <property type="entry name" value="PROKAR_LIPOPROTEIN"/>
    <property type="match status" value="1"/>
</dbReference>
<comment type="caution">
    <text evidence="3">The sequence shown here is derived from an EMBL/GenBank/DDBJ whole genome shotgun (WGS) entry which is preliminary data.</text>
</comment>
<sequence>MRRTVILTIAIATLLGGCATVELFGTSAKNDRRICYEIAYVHTYQDTFLGQPVGETKIDVLLQNGFVYKNANPRRIGHPYAGYTRHSRPPRYCPNGIPRGN</sequence>
<dbReference type="Proteomes" id="UP000177811">
    <property type="component" value="Unassembled WGS sequence"/>
</dbReference>
<feature type="region of interest" description="Disordered" evidence="1">
    <location>
        <begin position="79"/>
        <end position="101"/>
    </location>
</feature>
<proteinExistence type="predicted"/>
<feature type="chain" id="PRO_5009583492" evidence="2">
    <location>
        <begin position="20"/>
        <end position="101"/>
    </location>
</feature>
<accession>A0A1G2KYK1</accession>
<gene>
    <name evidence="3" type="ORF">A3C16_04730</name>
</gene>
<evidence type="ECO:0000256" key="1">
    <source>
        <dbReference type="SAM" id="MobiDB-lite"/>
    </source>
</evidence>
<dbReference type="EMBL" id="MHQL01000012">
    <property type="protein sequence ID" value="OHA03562.1"/>
    <property type="molecule type" value="Genomic_DNA"/>
</dbReference>
<evidence type="ECO:0000313" key="4">
    <source>
        <dbReference type="Proteomes" id="UP000177811"/>
    </source>
</evidence>
<protein>
    <submittedName>
        <fullName evidence="3">Uncharacterized protein</fullName>
    </submittedName>
</protein>
<feature type="signal peptide" evidence="2">
    <location>
        <begin position="1"/>
        <end position="19"/>
    </location>
</feature>
<evidence type="ECO:0000256" key="2">
    <source>
        <dbReference type="SAM" id="SignalP"/>
    </source>
</evidence>
<name>A0A1G2KYK1_9BACT</name>